<dbReference type="CDD" id="cd18579">
    <property type="entry name" value="ABC_6TM_ABCC_D1"/>
    <property type="match status" value="1"/>
</dbReference>
<dbReference type="Gene3D" id="1.20.1560.10">
    <property type="entry name" value="ABC transporter type 1, transmembrane domain"/>
    <property type="match status" value="2"/>
</dbReference>
<dbReference type="PROSITE" id="PS50929">
    <property type="entry name" value="ABC_TM1F"/>
    <property type="match status" value="2"/>
</dbReference>
<feature type="domain" description="ABC transporter" evidence="12">
    <location>
        <begin position="1228"/>
        <end position="1471"/>
    </location>
</feature>
<dbReference type="InterPro" id="IPR050173">
    <property type="entry name" value="ABC_transporter_C-like"/>
</dbReference>
<dbReference type="InterPro" id="IPR011527">
    <property type="entry name" value="ABC1_TM_dom"/>
</dbReference>
<feature type="transmembrane region" description="Helical" evidence="11">
    <location>
        <begin position="1009"/>
        <end position="1028"/>
    </location>
</feature>
<reference evidence="14" key="1">
    <citation type="submission" date="2020-06" db="EMBL/GenBank/DDBJ databases">
        <authorList>
            <consortium name="Plant Systems Biology data submission"/>
        </authorList>
    </citation>
    <scope>NUCLEOTIDE SEQUENCE</scope>
    <source>
        <strain evidence="14">D6</strain>
    </source>
</reference>
<evidence type="ECO:0000256" key="11">
    <source>
        <dbReference type="SAM" id="Phobius"/>
    </source>
</evidence>
<keyword evidence="9 11" id="KW-0472">Membrane</keyword>
<dbReference type="PANTHER" id="PTHR24223">
    <property type="entry name" value="ATP-BINDING CASSETTE SUB-FAMILY C"/>
    <property type="match status" value="1"/>
</dbReference>
<dbReference type="OrthoDB" id="6500128at2759"/>
<feature type="compositionally biased region" description="Low complexity" evidence="10">
    <location>
        <begin position="546"/>
        <end position="563"/>
    </location>
</feature>
<dbReference type="PROSITE" id="PS50893">
    <property type="entry name" value="ABC_TRANSPORTER_2"/>
    <property type="match status" value="2"/>
</dbReference>
<feature type="transmembrane region" description="Helical" evidence="11">
    <location>
        <begin position="171"/>
        <end position="189"/>
    </location>
</feature>
<keyword evidence="5" id="KW-0677">Repeat</keyword>
<evidence type="ECO:0000256" key="7">
    <source>
        <dbReference type="ARBA" id="ARBA00022840"/>
    </source>
</evidence>
<feature type="region of interest" description="Disordered" evidence="10">
    <location>
        <begin position="1181"/>
        <end position="1220"/>
    </location>
</feature>
<feature type="domain" description="ABC transmembrane type-1" evidence="13">
    <location>
        <begin position="184"/>
        <end position="476"/>
    </location>
</feature>
<feature type="compositionally biased region" description="Low complexity" evidence="10">
    <location>
        <begin position="56"/>
        <end position="72"/>
    </location>
</feature>
<dbReference type="InterPro" id="IPR003439">
    <property type="entry name" value="ABC_transporter-like_ATP-bd"/>
</dbReference>
<feature type="domain" description="ABC transporter" evidence="12">
    <location>
        <begin position="569"/>
        <end position="795"/>
    </location>
</feature>
<dbReference type="InterPro" id="IPR017871">
    <property type="entry name" value="ABC_transporter-like_CS"/>
</dbReference>
<comment type="similarity">
    <text evidence="2">Belongs to the ABC transporter superfamily. ABCC family. Conjugate transporter (TC 3.A.1.208) subfamily.</text>
</comment>
<feature type="transmembrane region" description="Helical" evidence="11">
    <location>
        <begin position="1098"/>
        <end position="1119"/>
    </location>
</feature>
<dbReference type="FunFam" id="3.40.50.300:FF:001847">
    <property type="entry name" value="ABC transporter, putative"/>
    <property type="match status" value="1"/>
</dbReference>
<evidence type="ECO:0000256" key="10">
    <source>
        <dbReference type="SAM" id="MobiDB-lite"/>
    </source>
</evidence>
<gene>
    <name evidence="14" type="ORF">SEMRO_2938_G340630.1</name>
</gene>
<feature type="compositionally biased region" description="Polar residues" evidence="10">
    <location>
        <begin position="827"/>
        <end position="843"/>
    </location>
</feature>
<evidence type="ECO:0000256" key="1">
    <source>
        <dbReference type="ARBA" id="ARBA00004141"/>
    </source>
</evidence>
<evidence type="ECO:0000259" key="12">
    <source>
        <dbReference type="PROSITE" id="PS50893"/>
    </source>
</evidence>
<dbReference type="PANTHER" id="PTHR24223:SF456">
    <property type="entry name" value="MULTIDRUG RESISTANCE-ASSOCIATED PROTEIN LETHAL(2)03659"/>
    <property type="match status" value="1"/>
</dbReference>
<dbReference type="InterPro" id="IPR027417">
    <property type="entry name" value="P-loop_NTPase"/>
</dbReference>
<keyword evidence="3" id="KW-0813">Transport</keyword>
<evidence type="ECO:0000256" key="8">
    <source>
        <dbReference type="ARBA" id="ARBA00022989"/>
    </source>
</evidence>
<keyword evidence="4 11" id="KW-0812">Transmembrane</keyword>
<comment type="subcellular location">
    <subcellularLocation>
        <location evidence="1">Membrane</location>
        <topology evidence="1">Multi-pass membrane protein</topology>
    </subcellularLocation>
</comment>
<feature type="compositionally biased region" description="Basic and acidic residues" evidence="10">
    <location>
        <begin position="1182"/>
        <end position="1199"/>
    </location>
</feature>
<keyword evidence="6" id="KW-0547">Nucleotide-binding</keyword>
<dbReference type="Gene3D" id="3.40.50.300">
    <property type="entry name" value="P-loop containing nucleotide triphosphate hydrolases"/>
    <property type="match status" value="2"/>
</dbReference>
<dbReference type="Proteomes" id="UP001153069">
    <property type="component" value="Unassembled WGS sequence"/>
</dbReference>
<dbReference type="InterPro" id="IPR003593">
    <property type="entry name" value="AAA+_ATPase"/>
</dbReference>
<feature type="region of interest" description="Disordered" evidence="10">
    <location>
        <begin position="537"/>
        <end position="568"/>
    </location>
</feature>
<dbReference type="Pfam" id="PF00005">
    <property type="entry name" value="ABC_tran"/>
    <property type="match status" value="2"/>
</dbReference>
<dbReference type="FunFam" id="1.20.1560.10:FF:000063">
    <property type="entry name" value="Multidrug resistance protein ABC transporter"/>
    <property type="match status" value="1"/>
</dbReference>
<feature type="transmembrane region" description="Helical" evidence="11">
    <location>
        <begin position="232"/>
        <end position="253"/>
    </location>
</feature>
<name>A0A9N8F2X9_9STRA</name>
<dbReference type="GO" id="GO:0016020">
    <property type="term" value="C:membrane"/>
    <property type="evidence" value="ECO:0007669"/>
    <property type="project" value="UniProtKB-SubCell"/>
</dbReference>
<evidence type="ECO:0000256" key="5">
    <source>
        <dbReference type="ARBA" id="ARBA00022737"/>
    </source>
</evidence>
<organism evidence="14 15">
    <name type="scientific">Seminavis robusta</name>
    <dbReference type="NCBI Taxonomy" id="568900"/>
    <lineage>
        <taxon>Eukaryota</taxon>
        <taxon>Sar</taxon>
        <taxon>Stramenopiles</taxon>
        <taxon>Ochrophyta</taxon>
        <taxon>Bacillariophyta</taxon>
        <taxon>Bacillariophyceae</taxon>
        <taxon>Bacillariophycidae</taxon>
        <taxon>Naviculales</taxon>
        <taxon>Naviculaceae</taxon>
        <taxon>Seminavis</taxon>
    </lineage>
</organism>
<feature type="transmembrane region" description="Helical" evidence="11">
    <location>
        <begin position="908"/>
        <end position="927"/>
    </location>
</feature>
<dbReference type="InterPro" id="IPR044726">
    <property type="entry name" value="ABCC_6TM_D2"/>
</dbReference>
<dbReference type="GO" id="GO:0016887">
    <property type="term" value="F:ATP hydrolysis activity"/>
    <property type="evidence" value="ECO:0007669"/>
    <property type="project" value="InterPro"/>
</dbReference>
<dbReference type="Pfam" id="PF00664">
    <property type="entry name" value="ABC_membrane"/>
    <property type="match status" value="2"/>
</dbReference>
<evidence type="ECO:0000256" key="2">
    <source>
        <dbReference type="ARBA" id="ARBA00009726"/>
    </source>
</evidence>
<evidence type="ECO:0000259" key="13">
    <source>
        <dbReference type="PROSITE" id="PS50929"/>
    </source>
</evidence>
<dbReference type="FunFam" id="1.20.1560.10:FF:000006">
    <property type="entry name" value="ATP-binding cassette, sub-family C (CFTR/MRP), member 9"/>
    <property type="match status" value="1"/>
</dbReference>
<evidence type="ECO:0000256" key="3">
    <source>
        <dbReference type="ARBA" id="ARBA00022448"/>
    </source>
</evidence>
<feature type="transmembrane region" description="Helical" evidence="11">
    <location>
        <begin position="325"/>
        <end position="345"/>
    </location>
</feature>
<evidence type="ECO:0000313" key="14">
    <source>
        <dbReference type="EMBL" id="CAB9530574.1"/>
    </source>
</evidence>
<sequence length="1485" mass="162559">MTDSNSGNPPNMPDSKLVSDTIVTTDGKVADTSPPIEDMEAPPQPPVVEPTIKELPSNTSSASSTSAAEPPADAPYRYKIGRMPEEEAWFLSRTFFLWARPLFQRASYLAKRGQALEQDDLLPLPTQDHGGVLGNTFETAWKKAVQEAPTQVTSQKLSELKGQQSRSTAKVRKAVGAVIGRAFWLAGFIKVVNTGLQFTFPLLLNAILSFIEDTQAGRIPDDAPWHEQYRGYLLSVLLFVFMASKAVTENVYFHKVYRSGYQSRVAVSVAVYNKSLRLANAERQDTTLGELINLMQVDATKIEMFVPQIHVLWDGLLQITGYMTILYTLIGWPCFVGLALMLVSGPMQGIIMGKMFGENHKMVKFTDKRVKTTNEALQGIQCVKMYTWEESFYQEISKCRDGELGHLKAIAYLRAFSRSYMSALPGLVAVVSFLAYALAVPDANVSASTLFAALAAFDQLRFPLLFYPMALAQLSQAQVSAARVENFLGMKEVGKGEVREGALYTRVNDATTEGAGEIAVDNATIYWADPNVPIVKNQSSHDDDSSVSSKSVASSRKSGQSKSTVKEDLMSGELSAAGSEAELVYPKPVLENVSFEVKPGELCAVVGRVASGKSTLCSSVLNETILGSGNVTLKGKVAYAAQSPWILNATLRDNILFGLPMDEAKYRRVLEACQLSYDLELLEQGDMTEIGERGINLSGGQKQRVSVARAAYADAETIILDDPLSALDPEVGKKLFDECVVKLMHGKTRLLVTNQLQFIQFCDSIVALGQGRVLEQGSYEHLSLAGGEVQRILNELAAGKESVQESTNGKDKKKKKSKDKKKAKASETSSTTPQDMQKENTGLVTKEERNVGAVAASVYGNYMKSGGGYLKFFVVYFAFILSAANGLASVSWVSFWTSDANYEKNSQGFYLGMYGLIAVTLGVVTYVRTYLLVRFGVDASEKIHGDLLKSILNAPQSFFDTTPIGRILSRFSKDLYSIDVELAEYLDFFMFMSLQVVVSLGTIMFVTPWFGLAILPLAVIYINFLNYFRNVARETKRLESVSRSPVYAQFSETLGGLVTIRAFGQGTRFMDGFEERVDYNIRAWYCNRMADRWLSVRLEIVGAICAGLAAIFASNVAISGAGSGAPSDSNFASLAGLSLTFAISVTSLLNWCVRSFAQLEAAMNACERVLHYTEAIPQEAARTSEELERQAADSQDPRDPSSPSTFAVTANGGKAESFSKQWPDKGAITLQNLKMRYRKDTPLVLKGLSVSINGGERIGVVGRTGSGKSSLLLTLLRLVEPSLDDNGGQYNESPISIDGVDTLRVGLKELRSRLGIIPQNPVLFSGTIRSNIDPFDEYTDDQIWAALEKCGMKTAVVEMPGMLDATVSEYGENLSAGSRQMLVLGRALLKQCRILLLDEATSSVDYETDREIQRTIREAFPGCTVLTIAHRINTIMDSDKILVMKDGLAAEFAPPQELLGDANSIFADIVRHSNQDNEGGEAKED</sequence>
<keyword evidence="15" id="KW-1185">Reference proteome</keyword>
<proteinExistence type="inferred from homology"/>
<evidence type="ECO:0000256" key="6">
    <source>
        <dbReference type="ARBA" id="ARBA00022741"/>
    </source>
</evidence>
<dbReference type="FunFam" id="3.40.50.300:FF:000610">
    <property type="entry name" value="Multidrug resistance-associated ABC transporter"/>
    <property type="match status" value="1"/>
</dbReference>
<dbReference type="InterPro" id="IPR044746">
    <property type="entry name" value="ABCC_6TM_D1"/>
</dbReference>
<feature type="transmembrane region" description="Helical" evidence="11">
    <location>
        <begin position="1131"/>
        <end position="1153"/>
    </location>
</feature>
<dbReference type="PROSITE" id="PS00211">
    <property type="entry name" value="ABC_TRANSPORTER_1"/>
    <property type="match status" value="1"/>
</dbReference>
<feature type="transmembrane region" description="Helical" evidence="11">
    <location>
        <begin position="873"/>
        <end position="896"/>
    </location>
</feature>
<feature type="region of interest" description="Disordered" evidence="10">
    <location>
        <begin position="803"/>
        <end position="843"/>
    </location>
</feature>
<feature type="domain" description="ABC transmembrane type-1" evidence="13">
    <location>
        <begin position="877"/>
        <end position="1161"/>
    </location>
</feature>
<dbReference type="InterPro" id="IPR036640">
    <property type="entry name" value="ABC1_TM_sf"/>
</dbReference>
<feature type="region of interest" description="Disordered" evidence="10">
    <location>
        <begin position="1"/>
        <end position="72"/>
    </location>
</feature>
<keyword evidence="8 11" id="KW-1133">Transmembrane helix</keyword>
<protein>
    <submittedName>
        <fullName evidence="14">Oligomycin resistance ATP-dependent permease YOR1</fullName>
    </submittedName>
</protein>
<dbReference type="CDD" id="cd18580">
    <property type="entry name" value="ABC_6TM_ABCC_D2"/>
    <property type="match status" value="1"/>
</dbReference>
<dbReference type="CDD" id="cd03244">
    <property type="entry name" value="ABCC_MRP_domain2"/>
    <property type="match status" value="1"/>
</dbReference>
<evidence type="ECO:0000256" key="9">
    <source>
        <dbReference type="ARBA" id="ARBA00023136"/>
    </source>
</evidence>
<dbReference type="CDD" id="cd03250">
    <property type="entry name" value="ABCC_MRP_domain1"/>
    <property type="match status" value="1"/>
</dbReference>
<feature type="compositionally biased region" description="Basic residues" evidence="10">
    <location>
        <begin position="811"/>
        <end position="823"/>
    </location>
</feature>
<evidence type="ECO:0000313" key="15">
    <source>
        <dbReference type="Proteomes" id="UP001153069"/>
    </source>
</evidence>
<dbReference type="SUPFAM" id="SSF52540">
    <property type="entry name" value="P-loop containing nucleoside triphosphate hydrolases"/>
    <property type="match status" value="2"/>
</dbReference>
<keyword evidence="7" id="KW-0067">ATP-binding</keyword>
<accession>A0A9N8F2X9</accession>
<dbReference type="GO" id="GO:0005524">
    <property type="term" value="F:ATP binding"/>
    <property type="evidence" value="ECO:0007669"/>
    <property type="project" value="UniProtKB-KW"/>
</dbReference>
<dbReference type="SUPFAM" id="SSF90123">
    <property type="entry name" value="ABC transporter transmembrane region"/>
    <property type="match status" value="2"/>
</dbReference>
<evidence type="ECO:0000256" key="4">
    <source>
        <dbReference type="ARBA" id="ARBA00022692"/>
    </source>
</evidence>
<dbReference type="GO" id="GO:0140359">
    <property type="term" value="F:ABC-type transporter activity"/>
    <property type="evidence" value="ECO:0007669"/>
    <property type="project" value="InterPro"/>
</dbReference>
<comment type="caution">
    <text evidence="14">The sequence shown here is derived from an EMBL/GenBank/DDBJ whole genome shotgun (WGS) entry which is preliminary data.</text>
</comment>
<dbReference type="EMBL" id="CAICTM010002936">
    <property type="protein sequence ID" value="CAB9530574.1"/>
    <property type="molecule type" value="Genomic_DNA"/>
</dbReference>
<dbReference type="SMART" id="SM00382">
    <property type="entry name" value="AAA"/>
    <property type="match status" value="2"/>
</dbReference>